<accession>A0A1I5XZ43</accession>
<keyword evidence="5" id="KW-1185">Reference proteome</keyword>
<evidence type="ECO:0000259" key="3">
    <source>
        <dbReference type="PROSITE" id="PS50943"/>
    </source>
</evidence>
<sequence>MGDYLAIFLYLAYRNTMSNKTISAGMSNNTDKIKIILGLKIRQLRLDKGYSLSDLANKSGLSISYLNEIEKGKKYPKSEKIMSIAEAFETDYDSLVSLKLSKQLEPIAELLNSNILRELPLEIFGVEPSDFIELMSEAPAKISAFISTIIEISRNYDMRVEQFYFSVLRSYQEMYDNYFEDLEEAAQQFRKLYDIVATTSPNEAFLSDILRNFYGYQIEEFSKETHPDLISIRSVYKPESSRLLINKDLSHEQKAFTLGRELGYQFLQIKKRPYISSVLDVSSFEEVLNNFKASYFAGAILINKEVLINRLTYFFASPKWDGNSLLSIMRLFNCTPEMFMHRLSNLMTSHFKINNLFFLRFNNQTDDNLFYLNKEMHLAKLHTPHGTALNEHYCRRWVALTILKDLENLQKETGESAHILCKAQVSEYIDTGNKYLVISIAKPSPPKNGLNSSITVGFAIDDNLRQMANFLGDPDLLHRQVNETCERCGAIDCAERMKPPLVLEKRAKMENIKQAIQNLV</sequence>
<dbReference type="AlphaFoldDB" id="A0A1I5XZ43"/>
<dbReference type="GO" id="GO:0005829">
    <property type="term" value="C:cytosol"/>
    <property type="evidence" value="ECO:0007669"/>
    <property type="project" value="TreeGrafter"/>
</dbReference>
<dbReference type="GO" id="GO:0003700">
    <property type="term" value="F:DNA-binding transcription factor activity"/>
    <property type="evidence" value="ECO:0007669"/>
    <property type="project" value="TreeGrafter"/>
</dbReference>
<dbReference type="PROSITE" id="PS50943">
    <property type="entry name" value="HTH_CROC1"/>
    <property type="match status" value="1"/>
</dbReference>
<proteinExistence type="inferred from homology"/>
<dbReference type="InterPro" id="IPR001387">
    <property type="entry name" value="Cro/C1-type_HTH"/>
</dbReference>
<dbReference type="InterPro" id="IPR010982">
    <property type="entry name" value="Lambda_DNA-bd_dom_sf"/>
</dbReference>
<dbReference type="Proteomes" id="UP000199306">
    <property type="component" value="Unassembled WGS sequence"/>
</dbReference>
<dbReference type="Pfam" id="PF06114">
    <property type="entry name" value="Peptidase_M78"/>
    <property type="match status" value="1"/>
</dbReference>
<dbReference type="SUPFAM" id="SSF47413">
    <property type="entry name" value="lambda repressor-like DNA-binding domains"/>
    <property type="match status" value="1"/>
</dbReference>
<dbReference type="Gene3D" id="1.10.260.40">
    <property type="entry name" value="lambda repressor-like DNA-binding domains"/>
    <property type="match status" value="1"/>
</dbReference>
<protein>
    <recommendedName>
        <fullName evidence="3">HTH cro/C1-type domain-containing protein</fullName>
    </recommendedName>
</protein>
<evidence type="ECO:0000256" key="1">
    <source>
        <dbReference type="ARBA" id="ARBA00007227"/>
    </source>
</evidence>
<dbReference type="EMBL" id="FOXH01000016">
    <property type="protein sequence ID" value="SFQ37164.1"/>
    <property type="molecule type" value="Genomic_DNA"/>
</dbReference>
<gene>
    <name evidence="4" type="ORF">SAMN04515674_11655</name>
</gene>
<name>A0A1I5XZ43_9BACT</name>
<dbReference type="PANTHER" id="PTHR46797">
    <property type="entry name" value="HTH-TYPE TRANSCRIPTIONAL REGULATOR"/>
    <property type="match status" value="1"/>
</dbReference>
<dbReference type="GO" id="GO:0003677">
    <property type="term" value="F:DNA binding"/>
    <property type="evidence" value="ECO:0007669"/>
    <property type="project" value="UniProtKB-KW"/>
</dbReference>
<comment type="similarity">
    <text evidence="1">Belongs to the short-chain fatty acyl-CoA assimilation regulator (ScfR) family.</text>
</comment>
<evidence type="ECO:0000313" key="4">
    <source>
        <dbReference type="EMBL" id="SFQ37164.1"/>
    </source>
</evidence>
<dbReference type="Pfam" id="PF01381">
    <property type="entry name" value="HTH_3"/>
    <property type="match status" value="1"/>
</dbReference>
<keyword evidence="2" id="KW-0238">DNA-binding</keyword>
<dbReference type="InterPro" id="IPR050807">
    <property type="entry name" value="TransReg_Diox_bact_type"/>
</dbReference>
<dbReference type="CDD" id="cd00093">
    <property type="entry name" value="HTH_XRE"/>
    <property type="match status" value="1"/>
</dbReference>
<dbReference type="SMART" id="SM00530">
    <property type="entry name" value="HTH_XRE"/>
    <property type="match status" value="1"/>
</dbReference>
<dbReference type="STRING" id="1079859.SAMN04515674_11655"/>
<dbReference type="InterPro" id="IPR010359">
    <property type="entry name" value="IrrE_HExxH"/>
</dbReference>
<organism evidence="4 5">
    <name type="scientific">Pseudarcicella hirudinis</name>
    <dbReference type="NCBI Taxonomy" id="1079859"/>
    <lineage>
        <taxon>Bacteria</taxon>
        <taxon>Pseudomonadati</taxon>
        <taxon>Bacteroidota</taxon>
        <taxon>Cytophagia</taxon>
        <taxon>Cytophagales</taxon>
        <taxon>Flectobacillaceae</taxon>
        <taxon>Pseudarcicella</taxon>
    </lineage>
</organism>
<evidence type="ECO:0000313" key="5">
    <source>
        <dbReference type="Proteomes" id="UP000199306"/>
    </source>
</evidence>
<feature type="domain" description="HTH cro/C1-type" evidence="3">
    <location>
        <begin position="41"/>
        <end position="95"/>
    </location>
</feature>
<dbReference type="PANTHER" id="PTHR46797:SF1">
    <property type="entry name" value="METHYLPHOSPHONATE SYNTHASE"/>
    <property type="match status" value="1"/>
</dbReference>
<reference evidence="4 5" key="1">
    <citation type="submission" date="2016-10" db="EMBL/GenBank/DDBJ databases">
        <authorList>
            <person name="de Groot N.N."/>
        </authorList>
    </citation>
    <scope>NUCLEOTIDE SEQUENCE [LARGE SCALE GENOMIC DNA]</scope>
    <source>
        <strain evidence="5">E92,LMG 26720,CCM 7988</strain>
    </source>
</reference>
<evidence type="ECO:0000256" key="2">
    <source>
        <dbReference type="ARBA" id="ARBA00023125"/>
    </source>
</evidence>